<dbReference type="Proteomes" id="UP000693672">
    <property type="component" value="Unassembled WGS sequence"/>
</dbReference>
<keyword evidence="4" id="KW-1185">Reference proteome</keyword>
<evidence type="ECO:0000313" key="3">
    <source>
        <dbReference type="EMBL" id="CAG7615169.1"/>
    </source>
</evidence>
<evidence type="ECO:0008006" key="5">
    <source>
        <dbReference type="Google" id="ProtNLM"/>
    </source>
</evidence>
<dbReference type="SMART" id="SM00710">
    <property type="entry name" value="PbH1"/>
    <property type="match status" value="8"/>
</dbReference>
<dbReference type="InterPro" id="IPR051801">
    <property type="entry name" value="GH28_Enzymes"/>
</dbReference>
<evidence type="ECO:0000259" key="1">
    <source>
        <dbReference type="Pfam" id="PF12708"/>
    </source>
</evidence>
<dbReference type="InterPro" id="IPR006311">
    <property type="entry name" value="TAT_signal"/>
</dbReference>
<proteinExistence type="predicted"/>
<protein>
    <recommendedName>
        <fullName evidence="5">Pectate lyase superfamily protein domain-containing protein</fullName>
    </recommendedName>
</protein>
<dbReference type="Pfam" id="PF13229">
    <property type="entry name" value="Beta_helix"/>
    <property type="match status" value="1"/>
</dbReference>
<sequence>MSGEQKSNGKRISRRKLIASMGVIGAGAMGAAALLSAGRSTADAESWDKDSVKAFGAKGDGVADDTSAFEQALRRIKENGGGRIYVPPGTYILTRPLQLSKHTEIRMDNGAVLKKMGDPDRNLKLFTNGTLGDDHYATGYDGEGNISIIGGTIDLGSDVIRPSEPGKGYMAFAIGHADGVHIERVRFVNGCNGHIIEFNSSRNIKLLHCLFHNQLITKPGQYEMVQLDFATKEGFPSFGAYDDTPCTDVLVEGCTFRNGDRGFGTHGSKYDASGKPIFHTNIRIVNNHFQELRDVAIRPESYQHCVISGNIISGAGGHGIIAYACQHTTIVSNVLSDIGLHGIAVVPKTTDASAAYVFNEASKYVNVSGNIIKNGKSVGIRVIGGEEIVIADNFEYSVGKEGVSVSSSQYAVVKQNVIRGASQEKNGSYSAIRLEGCANAEISHNTVHNEGFSNRYSYALNVKSDCSMTAVLHNMWRKGTAGELANDASDTLVATWAAASGPAPGAVREKFLTPTINAVSGTVELNDDITKFKAVIVATGVVSEGGLVHEYARGWSSSGFRPGTDSINVATANGRFAAVIAGTHQIRITRADDPLRYLIGVYGD</sequence>
<evidence type="ECO:0000259" key="2">
    <source>
        <dbReference type="Pfam" id="PF13229"/>
    </source>
</evidence>
<feature type="domain" description="Right handed beta helix" evidence="2">
    <location>
        <begin position="246"/>
        <end position="393"/>
    </location>
</feature>
<dbReference type="InterPro" id="IPR024535">
    <property type="entry name" value="RHGA/B-epi-like_pectate_lyase"/>
</dbReference>
<gene>
    <name evidence="3" type="ORF">PAESOLCIP111_01785</name>
</gene>
<name>A0A916NIA0_9BACL</name>
<comment type="caution">
    <text evidence="3">The sequence shown here is derived from an EMBL/GenBank/DDBJ whole genome shotgun (WGS) entry which is preliminary data.</text>
</comment>
<dbReference type="PANTHER" id="PTHR31339:SF9">
    <property type="entry name" value="PLASMIN AND FIBRONECTIN-BINDING PROTEIN A"/>
    <property type="match status" value="1"/>
</dbReference>
<organism evidence="3 4">
    <name type="scientific">Paenibacillus solanacearum</name>
    <dbReference type="NCBI Taxonomy" id="2048548"/>
    <lineage>
        <taxon>Bacteria</taxon>
        <taxon>Bacillati</taxon>
        <taxon>Bacillota</taxon>
        <taxon>Bacilli</taxon>
        <taxon>Bacillales</taxon>
        <taxon>Paenibacillaceae</taxon>
        <taxon>Paenibacillus</taxon>
    </lineage>
</organism>
<evidence type="ECO:0000313" key="4">
    <source>
        <dbReference type="Proteomes" id="UP000693672"/>
    </source>
</evidence>
<dbReference type="AlphaFoldDB" id="A0A916NIA0"/>
<dbReference type="InterPro" id="IPR006626">
    <property type="entry name" value="PbH1"/>
</dbReference>
<feature type="domain" description="Rhamnogalacturonase A/B/Epimerase-like pectate lyase" evidence="1">
    <location>
        <begin position="51"/>
        <end position="119"/>
    </location>
</feature>
<dbReference type="PANTHER" id="PTHR31339">
    <property type="entry name" value="PECTIN LYASE-RELATED"/>
    <property type="match status" value="1"/>
</dbReference>
<dbReference type="RefSeq" id="WP_218091573.1">
    <property type="nucleotide sequence ID" value="NZ_CAJVAS010000005.1"/>
</dbReference>
<dbReference type="PROSITE" id="PS51318">
    <property type="entry name" value="TAT"/>
    <property type="match status" value="1"/>
</dbReference>
<dbReference type="Pfam" id="PF12708">
    <property type="entry name" value="Pect-lyase_RHGA_epim"/>
    <property type="match status" value="1"/>
</dbReference>
<dbReference type="EMBL" id="CAJVAS010000005">
    <property type="protein sequence ID" value="CAG7615169.1"/>
    <property type="molecule type" value="Genomic_DNA"/>
</dbReference>
<dbReference type="InterPro" id="IPR039448">
    <property type="entry name" value="Beta_helix"/>
</dbReference>
<accession>A0A916NIA0</accession>
<reference evidence="3" key="1">
    <citation type="submission" date="2021-06" db="EMBL/GenBank/DDBJ databases">
        <authorList>
            <person name="Criscuolo A."/>
        </authorList>
    </citation>
    <scope>NUCLEOTIDE SEQUENCE</scope>
    <source>
        <strain evidence="3">CIP111600</strain>
    </source>
</reference>